<evidence type="ECO:0000313" key="11">
    <source>
        <dbReference type="EMBL" id="EZA54032.1"/>
    </source>
</evidence>
<reference evidence="11 12" key="1">
    <citation type="journal article" date="2014" name="Curr. Biol.">
        <title>The genome of the clonal raider ant Cerapachys biroi.</title>
        <authorList>
            <person name="Oxley P.R."/>
            <person name="Ji L."/>
            <person name="Fetter-Pruneda I."/>
            <person name="McKenzie S.K."/>
            <person name="Li C."/>
            <person name="Hu H."/>
            <person name="Zhang G."/>
            <person name="Kronauer D.J."/>
        </authorList>
    </citation>
    <scope>NUCLEOTIDE SEQUENCE [LARGE SCALE GENOMIC DNA]</scope>
</reference>
<dbReference type="OMA" id="NEDRAKC"/>
<dbReference type="PANTHER" id="PTHR11905">
    <property type="entry name" value="ADAM A DISINTEGRIN AND METALLOPROTEASE DOMAIN"/>
    <property type="match status" value="1"/>
</dbReference>
<dbReference type="InterPro" id="IPR041645">
    <property type="entry name" value="ADAMTS_CR_2"/>
</dbReference>
<keyword evidence="3" id="KW-0378">Hydrolase</keyword>
<evidence type="ECO:0000256" key="1">
    <source>
        <dbReference type="ARBA" id="ARBA00022670"/>
    </source>
</evidence>
<keyword evidence="12" id="KW-1185">Reference proteome</keyword>
<keyword evidence="5" id="KW-0482">Metalloprotease</keyword>
<feature type="domain" description="Peptidase M12B" evidence="10">
    <location>
        <begin position="217"/>
        <end position="446"/>
    </location>
</feature>
<keyword evidence="7" id="KW-0325">Glycoprotein</keyword>
<dbReference type="SUPFAM" id="SSF55486">
    <property type="entry name" value="Metalloproteases ('zincins'), catalytic domain"/>
    <property type="match status" value="1"/>
</dbReference>
<evidence type="ECO:0000256" key="8">
    <source>
        <dbReference type="PROSITE-ProRule" id="PRU00276"/>
    </source>
</evidence>
<sequence>MFFIFLLYLAGVSFVQCQKLHEYMTPDEVMSVFHAPHHLVPEYEVVPVLHRTKKQEDSDVSEVKVKAFNDEVKLYLNPTEGILASKNTPVWTVKSNPEASEGLQYEQVLGAMKSLGVALQDVDSSSAVVVTPTPNGKIHLDGIIKDAYVIKSLPQRILQKVLYGGKKLFEPLHTKNVTSDDEYAYTHHHVVYKVPPNPLKDFKITDPDKKVNAPNIIYPELLVVVDYKEYKLLGGNVEQAVKYIFSFWNGVDLRYRLLTTPKIRFNIVGVVIATDPDATPYLEKNRHEDSENAVDADRALRGMADYFYRETRFPTDYYDIAISMTRLDLCNMLTEDYCDLSTLGYAYVAGACDRNATKQSSEAVGIIEDNGGFGGIITAAHEIGHLIGARHDGNPNGAGDCPAHEGFIMTGGLMLHENGFEWSTCSIDAFYKFINEDRAKCLYNEPLYGDQLPRVLPGKLLSLNEQCKMTSGTPACNKDATVCTRLECEYPGFEGYCTAAAPAAEGSPCGDGLYCLNGKCVLEGIITKEQEKKKSLKDYLPRLNIQEIKKITWMDLVRKVREMRDKVKEKVKEKLKNIFGPKKT</sequence>
<evidence type="ECO:0000259" key="10">
    <source>
        <dbReference type="PROSITE" id="PS50215"/>
    </source>
</evidence>
<keyword evidence="9" id="KW-0732">Signal</keyword>
<feature type="binding site" evidence="8">
    <location>
        <position position="381"/>
    </location>
    <ligand>
        <name>Zn(2+)</name>
        <dbReference type="ChEBI" id="CHEBI:29105"/>
        <note>catalytic</note>
    </ligand>
</feature>
<dbReference type="GO" id="GO:0006509">
    <property type="term" value="P:membrane protein ectodomain proteolysis"/>
    <property type="evidence" value="ECO:0007669"/>
    <property type="project" value="TreeGrafter"/>
</dbReference>
<dbReference type="EMBL" id="KK107260">
    <property type="protein sequence ID" value="EZA54032.1"/>
    <property type="molecule type" value="Genomic_DNA"/>
</dbReference>
<dbReference type="Pfam" id="PF17771">
    <property type="entry name" value="ADAMTS_CR_2"/>
    <property type="match status" value="1"/>
</dbReference>
<evidence type="ECO:0000256" key="2">
    <source>
        <dbReference type="ARBA" id="ARBA00022723"/>
    </source>
</evidence>
<evidence type="ECO:0000256" key="7">
    <source>
        <dbReference type="ARBA" id="ARBA00023180"/>
    </source>
</evidence>
<name>A0A026WD87_OOCBI</name>
<keyword evidence="11" id="KW-0401">Integrin</keyword>
<evidence type="ECO:0000313" key="12">
    <source>
        <dbReference type="Proteomes" id="UP000053097"/>
    </source>
</evidence>
<evidence type="ECO:0000256" key="3">
    <source>
        <dbReference type="ARBA" id="ARBA00022801"/>
    </source>
</evidence>
<keyword evidence="1" id="KW-0645">Protease</keyword>
<evidence type="ECO:0000256" key="5">
    <source>
        <dbReference type="ARBA" id="ARBA00023049"/>
    </source>
</evidence>
<evidence type="ECO:0000256" key="9">
    <source>
        <dbReference type="SAM" id="SignalP"/>
    </source>
</evidence>
<dbReference type="Proteomes" id="UP000053097">
    <property type="component" value="Unassembled WGS sequence"/>
</dbReference>
<dbReference type="Gene3D" id="3.40.1620.60">
    <property type="match status" value="1"/>
</dbReference>
<dbReference type="PANTHER" id="PTHR11905:SF249">
    <property type="entry name" value="SOL NARAE, ISOFORM C"/>
    <property type="match status" value="1"/>
</dbReference>
<dbReference type="GO" id="GO:0004222">
    <property type="term" value="F:metalloendopeptidase activity"/>
    <property type="evidence" value="ECO:0007669"/>
    <property type="project" value="InterPro"/>
</dbReference>
<keyword evidence="2 8" id="KW-0479">Metal-binding</keyword>
<dbReference type="GO" id="GO:0046872">
    <property type="term" value="F:metal ion binding"/>
    <property type="evidence" value="ECO:0007669"/>
    <property type="project" value="UniProtKB-KW"/>
</dbReference>
<dbReference type="Gene3D" id="3.40.390.10">
    <property type="entry name" value="Collagenase (Catalytic Domain)"/>
    <property type="match status" value="1"/>
</dbReference>
<dbReference type="GO" id="GO:0007229">
    <property type="term" value="P:integrin-mediated signaling pathway"/>
    <property type="evidence" value="ECO:0007669"/>
    <property type="project" value="UniProtKB-KW"/>
</dbReference>
<dbReference type="AlphaFoldDB" id="A0A026WD87"/>
<gene>
    <name evidence="11" type="ORF">X777_05881</name>
</gene>
<comment type="caution">
    <text evidence="8">Lacks conserved residue(s) required for the propagation of feature annotation.</text>
</comment>
<dbReference type="Pfam" id="PF13582">
    <property type="entry name" value="Reprolysin_3"/>
    <property type="match status" value="1"/>
</dbReference>
<keyword evidence="4 8" id="KW-0862">Zinc</keyword>
<dbReference type="InterPro" id="IPR024079">
    <property type="entry name" value="MetalloPept_cat_dom_sf"/>
</dbReference>
<feature type="chain" id="PRO_5001540993" evidence="9">
    <location>
        <begin position="18"/>
        <end position="584"/>
    </location>
</feature>
<organism evidence="11 12">
    <name type="scientific">Ooceraea biroi</name>
    <name type="common">Clonal raider ant</name>
    <name type="synonym">Cerapachys biroi</name>
    <dbReference type="NCBI Taxonomy" id="2015173"/>
    <lineage>
        <taxon>Eukaryota</taxon>
        <taxon>Metazoa</taxon>
        <taxon>Ecdysozoa</taxon>
        <taxon>Arthropoda</taxon>
        <taxon>Hexapoda</taxon>
        <taxon>Insecta</taxon>
        <taxon>Pterygota</taxon>
        <taxon>Neoptera</taxon>
        <taxon>Endopterygota</taxon>
        <taxon>Hymenoptera</taxon>
        <taxon>Apocrita</taxon>
        <taxon>Aculeata</taxon>
        <taxon>Formicoidea</taxon>
        <taxon>Formicidae</taxon>
        <taxon>Dorylinae</taxon>
        <taxon>Ooceraea</taxon>
    </lineage>
</organism>
<feature type="binding site" evidence="8">
    <location>
        <position position="391"/>
    </location>
    <ligand>
        <name>Zn(2+)</name>
        <dbReference type="ChEBI" id="CHEBI:29105"/>
        <note>catalytic</note>
    </ligand>
</feature>
<protein>
    <submittedName>
        <fullName evidence="11">A disintegrin and metalloproteinase with thrombospondin motifs</fullName>
    </submittedName>
</protein>
<accession>A0A026WD87</accession>
<keyword evidence="6" id="KW-1015">Disulfide bond</keyword>
<evidence type="ECO:0000256" key="6">
    <source>
        <dbReference type="ARBA" id="ARBA00023157"/>
    </source>
</evidence>
<evidence type="ECO:0000256" key="4">
    <source>
        <dbReference type="ARBA" id="ARBA00022833"/>
    </source>
</evidence>
<dbReference type="PROSITE" id="PS50215">
    <property type="entry name" value="ADAM_MEPRO"/>
    <property type="match status" value="1"/>
</dbReference>
<feature type="active site" evidence="8">
    <location>
        <position position="382"/>
    </location>
</feature>
<feature type="signal peptide" evidence="9">
    <location>
        <begin position="1"/>
        <end position="17"/>
    </location>
</feature>
<dbReference type="OrthoDB" id="7695528at2759"/>
<proteinExistence type="predicted"/>
<dbReference type="InterPro" id="IPR001590">
    <property type="entry name" value="Peptidase_M12B"/>
</dbReference>
<feature type="binding site" evidence="8">
    <location>
        <position position="385"/>
    </location>
    <ligand>
        <name>Zn(2+)</name>
        <dbReference type="ChEBI" id="CHEBI:29105"/>
        <note>catalytic</note>
    </ligand>
</feature>